<dbReference type="Gene3D" id="2.40.50.100">
    <property type="match status" value="1"/>
</dbReference>
<evidence type="ECO:0000256" key="3">
    <source>
        <dbReference type="SAM" id="Coils"/>
    </source>
</evidence>
<dbReference type="OrthoDB" id="7811737at2"/>
<dbReference type="GO" id="GO:0022857">
    <property type="term" value="F:transmembrane transporter activity"/>
    <property type="evidence" value="ECO:0007669"/>
    <property type="project" value="InterPro"/>
</dbReference>
<protein>
    <submittedName>
        <fullName evidence="9">Efflux transporter periplasmic adaptor subunit</fullName>
    </submittedName>
</protein>
<evidence type="ECO:0000313" key="9">
    <source>
        <dbReference type="EMBL" id="ANP42801.1"/>
    </source>
</evidence>
<feature type="domain" description="Multidrug resistance protein MdtA-like alpha-helical hairpin" evidence="5">
    <location>
        <begin position="111"/>
        <end position="181"/>
    </location>
</feature>
<dbReference type="InterPro" id="IPR058626">
    <property type="entry name" value="MdtA-like_b-barrel"/>
</dbReference>
<feature type="coiled-coil region" evidence="3">
    <location>
        <begin position="150"/>
        <end position="177"/>
    </location>
</feature>
<evidence type="ECO:0000256" key="2">
    <source>
        <dbReference type="ARBA" id="ARBA00009477"/>
    </source>
</evidence>
<dbReference type="PANTHER" id="PTHR30158:SF3">
    <property type="entry name" value="MULTIDRUG EFFLUX PUMP SUBUNIT ACRA-RELATED"/>
    <property type="match status" value="1"/>
</dbReference>
<comment type="subcellular location">
    <subcellularLocation>
        <location evidence="1">Cell envelope</location>
    </subcellularLocation>
</comment>
<reference evidence="9 10" key="1">
    <citation type="journal article" date="2016" name="ISME J.">
        <title>Global occurrence and heterogeneity of the Roseobacter-clade species Ruegeria mobilis.</title>
        <authorList>
            <person name="Sonnenschein E."/>
            <person name="Gram L."/>
        </authorList>
    </citation>
    <scope>NUCLEOTIDE SEQUENCE [LARGE SCALE GENOMIC DNA]</scope>
    <source>
        <strain evidence="9 10">F1926</strain>
        <plasmid evidence="9 10">unnamed1</plasmid>
    </source>
</reference>
<dbReference type="GO" id="GO:0030313">
    <property type="term" value="C:cell envelope"/>
    <property type="evidence" value="ECO:0007669"/>
    <property type="project" value="UniProtKB-SubCell"/>
</dbReference>
<evidence type="ECO:0000256" key="4">
    <source>
        <dbReference type="SAM" id="SignalP"/>
    </source>
</evidence>
<feature type="signal peptide" evidence="4">
    <location>
        <begin position="1"/>
        <end position="35"/>
    </location>
</feature>
<evidence type="ECO:0000256" key="1">
    <source>
        <dbReference type="ARBA" id="ARBA00004196"/>
    </source>
</evidence>
<dbReference type="SUPFAM" id="SSF111369">
    <property type="entry name" value="HlyD-like secretion proteins"/>
    <property type="match status" value="1"/>
</dbReference>
<dbReference type="Gene3D" id="2.40.30.170">
    <property type="match status" value="1"/>
</dbReference>
<keyword evidence="9" id="KW-0614">Plasmid</keyword>
<dbReference type="InterPro" id="IPR058627">
    <property type="entry name" value="MdtA-like_C"/>
</dbReference>
<accession>A0A1B1A8D3</accession>
<feature type="domain" description="Multidrug resistance protein MdtA-like barrel-sandwich hybrid" evidence="6">
    <location>
        <begin position="72"/>
        <end position="204"/>
    </location>
</feature>
<evidence type="ECO:0000259" key="7">
    <source>
        <dbReference type="Pfam" id="PF25944"/>
    </source>
</evidence>
<feature type="chain" id="PRO_5008518505" evidence="4">
    <location>
        <begin position="36"/>
        <end position="381"/>
    </location>
</feature>
<geneLocation type="plasmid" evidence="9 10">
    <name>unnamed1</name>
</geneLocation>
<dbReference type="InterPro" id="IPR006143">
    <property type="entry name" value="RND_pump_MFP"/>
</dbReference>
<dbReference type="Pfam" id="PF25944">
    <property type="entry name" value="Beta-barrel_RND"/>
    <property type="match status" value="1"/>
</dbReference>
<proteinExistence type="inferred from homology"/>
<dbReference type="Gene3D" id="1.10.287.470">
    <property type="entry name" value="Helix hairpin bin"/>
    <property type="match status" value="1"/>
</dbReference>
<dbReference type="Pfam" id="PF25967">
    <property type="entry name" value="RND-MFP_C"/>
    <property type="match status" value="1"/>
</dbReference>
<name>A0A1B1A8D3_9RHOB</name>
<evidence type="ECO:0000259" key="5">
    <source>
        <dbReference type="Pfam" id="PF25876"/>
    </source>
</evidence>
<dbReference type="NCBIfam" id="TIGR01730">
    <property type="entry name" value="RND_mfp"/>
    <property type="match status" value="1"/>
</dbReference>
<dbReference type="KEGG" id="rmb:K529_018735"/>
<dbReference type="GeneID" id="28251915"/>
<keyword evidence="3" id="KW-0175">Coiled coil</keyword>
<evidence type="ECO:0000259" key="6">
    <source>
        <dbReference type="Pfam" id="PF25917"/>
    </source>
</evidence>
<dbReference type="PANTHER" id="PTHR30158">
    <property type="entry name" value="ACRA/E-RELATED COMPONENT OF DRUG EFFLUX TRANSPORTER"/>
    <property type="match status" value="1"/>
</dbReference>
<feature type="domain" description="Multidrug resistance protein MdtA-like beta-barrel" evidence="7">
    <location>
        <begin position="217"/>
        <end position="298"/>
    </location>
</feature>
<keyword evidence="4" id="KW-0732">Signal</keyword>
<dbReference type="Pfam" id="PF25876">
    <property type="entry name" value="HH_MFP_RND"/>
    <property type="match status" value="1"/>
</dbReference>
<dbReference type="GO" id="GO:0046677">
    <property type="term" value="P:response to antibiotic"/>
    <property type="evidence" value="ECO:0007669"/>
    <property type="project" value="TreeGrafter"/>
</dbReference>
<sequence>MASAGTTMKSRGHIGCAIKSLLLVAFTSLTLPAHAQSESAAPPAPAVTVALIKERSFQESETFSGRIEAIESVNLIARVQGYLEARHFEEGSFVEKGDLLYELDQDIYRNTLTQAQAALQVAQANETLAQQKFNRQEELTKRDVQSRALLEESQANLAVSQANVAAAQSKVEAAEINLAYTKITAPITGLIGRSVVSTGDLISPQSGPMATIVQSDPIYASFPVPQRSMIDFRKRGARNEDVFVSLTLADGSTYEHHGKISFTDVSAAASSDAIIVRATVPNPDNMLINNGLVDVNIVANEDTSKLALPLQALLLDQQGAYVLVVDEDNIVKAARIEVGEQRGGYLVVQSGLDAGAKVIVEGIQKARPGSKVAPSILNEAN</sequence>
<gene>
    <name evidence="9" type="ORF">K529_018735</name>
</gene>
<dbReference type="Pfam" id="PF25917">
    <property type="entry name" value="BSH_RND"/>
    <property type="match status" value="1"/>
</dbReference>
<dbReference type="EMBL" id="CP015231">
    <property type="protein sequence ID" value="ANP42801.1"/>
    <property type="molecule type" value="Genomic_DNA"/>
</dbReference>
<feature type="domain" description="Multidrug resistance protein MdtA-like C-terminal permuted SH3" evidence="8">
    <location>
        <begin position="308"/>
        <end position="365"/>
    </location>
</feature>
<dbReference type="GO" id="GO:0005886">
    <property type="term" value="C:plasma membrane"/>
    <property type="evidence" value="ECO:0007669"/>
    <property type="project" value="TreeGrafter"/>
</dbReference>
<evidence type="ECO:0000313" key="10">
    <source>
        <dbReference type="Proteomes" id="UP000013243"/>
    </source>
</evidence>
<organism evidence="9 10">
    <name type="scientific">Tritonibacter mobilis F1926</name>
    <dbReference type="NCBI Taxonomy" id="1265309"/>
    <lineage>
        <taxon>Bacteria</taxon>
        <taxon>Pseudomonadati</taxon>
        <taxon>Pseudomonadota</taxon>
        <taxon>Alphaproteobacteria</taxon>
        <taxon>Rhodobacterales</taxon>
        <taxon>Paracoccaceae</taxon>
        <taxon>Tritonibacter</taxon>
    </lineage>
</organism>
<dbReference type="InterPro" id="IPR058625">
    <property type="entry name" value="MdtA-like_BSH"/>
</dbReference>
<evidence type="ECO:0000259" key="8">
    <source>
        <dbReference type="Pfam" id="PF25967"/>
    </source>
</evidence>
<dbReference type="RefSeq" id="WP_005610375.1">
    <property type="nucleotide sequence ID" value="NZ_CP015231.1"/>
</dbReference>
<dbReference type="AlphaFoldDB" id="A0A1B1A8D3"/>
<comment type="similarity">
    <text evidence="2">Belongs to the membrane fusion protein (MFP) (TC 8.A.1) family.</text>
</comment>
<dbReference type="Proteomes" id="UP000013243">
    <property type="component" value="Plasmid unnamed1"/>
</dbReference>
<dbReference type="InterPro" id="IPR058624">
    <property type="entry name" value="MdtA-like_HH"/>
</dbReference>
<dbReference type="Gene3D" id="2.40.420.20">
    <property type="match status" value="1"/>
</dbReference>